<name>A0A1F6DG38_9BACT</name>
<dbReference type="Proteomes" id="UP000176377">
    <property type="component" value="Unassembled WGS sequence"/>
</dbReference>
<proteinExistence type="predicted"/>
<comment type="caution">
    <text evidence="1">The sequence shown here is derived from an EMBL/GenBank/DDBJ whole genome shotgun (WGS) entry which is preliminary data.</text>
</comment>
<sequence length="189" mass="21563">MEKQQIPILAEEAAIHNARMSGYDPLALENQNRHSMQCGLITDVIGCETGALTNPLIINMALCGDRENVRFRSGIRAAEAAFLPQAKYVRRLFQVWWLTLESSVPQAKKKDREDRVAFCWKQHDFLVCLEPFAHANGSTARIMYYMLATALGLPHQVITSGKATIYFEHQRRYRETEFAPKMRALGYIS</sequence>
<dbReference type="EMBL" id="MFLA01000010">
    <property type="protein sequence ID" value="OGG60385.1"/>
    <property type="molecule type" value="Genomic_DNA"/>
</dbReference>
<organism evidence="1 2">
    <name type="scientific">Candidatus Kaiserbacteria bacterium RIFCSPHIGHO2_01_FULL_56_24</name>
    <dbReference type="NCBI Taxonomy" id="1798487"/>
    <lineage>
        <taxon>Bacteria</taxon>
        <taxon>Candidatus Kaiseribacteriota</taxon>
    </lineage>
</organism>
<dbReference type="Gene3D" id="1.10.3290.10">
    <property type="entry name" value="Fido-like domain"/>
    <property type="match status" value="1"/>
</dbReference>
<evidence type="ECO:0008006" key="3">
    <source>
        <dbReference type="Google" id="ProtNLM"/>
    </source>
</evidence>
<accession>A0A1F6DG38</accession>
<dbReference type="InterPro" id="IPR036597">
    <property type="entry name" value="Fido-like_dom_sf"/>
</dbReference>
<protein>
    <recommendedName>
        <fullName evidence="3">Fido domain-containing protein</fullName>
    </recommendedName>
</protein>
<evidence type="ECO:0000313" key="2">
    <source>
        <dbReference type="Proteomes" id="UP000176377"/>
    </source>
</evidence>
<gene>
    <name evidence="1" type="ORF">A2765_02970</name>
</gene>
<evidence type="ECO:0000313" key="1">
    <source>
        <dbReference type="EMBL" id="OGG60385.1"/>
    </source>
</evidence>
<reference evidence="1 2" key="1">
    <citation type="journal article" date="2016" name="Nat. Commun.">
        <title>Thousands of microbial genomes shed light on interconnected biogeochemical processes in an aquifer system.</title>
        <authorList>
            <person name="Anantharaman K."/>
            <person name="Brown C.T."/>
            <person name="Hug L.A."/>
            <person name="Sharon I."/>
            <person name="Castelle C.J."/>
            <person name="Probst A.J."/>
            <person name="Thomas B.C."/>
            <person name="Singh A."/>
            <person name="Wilkins M.J."/>
            <person name="Karaoz U."/>
            <person name="Brodie E.L."/>
            <person name="Williams K.H."/>
            <person name="Hubbard S.S."/>
            <person name="Banfield J.F."/>
        </authorList>
    </citation>
    <scope>NUCLEOTIDE SEQUENCE [LARGE SCALE GENOMIC DNA]</scope>
</reference>
<dbReference type="AlphaFoldDB" id="A0A1F6DG38"/>